<accession>A0A6M4H3W5</accession>
<dbReference type="Pfam" id="PF01070">
    <property type="entry name" value="FMN_dh"/>
    <property type="match status" value="1"/>
</dbReference>
<feature type="binding site" evidence="7">
    <location>
        <position position="279"/>
    </location>
    <ligand>
        <name>glyoxylate</name>
        <dbReference type="ChEBI" id="CHEBI:36655"/>
    </ligand>
</feature>
<gene>
    <name evidence="9" type="primary">mdlB</name>
    <name evidence="9" type="ORF">DSM104440_00568</name>
</gene>
<dbReference type="SUPFAM" id="SSF51395">
    <property type="entry name" value="FMN-linked oxidoreductases"/>
    <property type="match status" value="1"/>
</dbReference>
<dbReference type="FunFam" id="3.20.20.70:FF:000029">
    <property type="entry name" value="L-lactate dehydrogenase"/>
    <property type="match status" value="1"/>
</dbReference>
<dbReference type="GO" id="GO:0005886">
    <property type="term" value="C:plasma membrane"/>
    <property type="evidence" value="ECO:0007669"/>
    <property type="project" value="TreeGrafter"/>
</dbReference>
<dbReference type="InterPro" id="IPR008259">
    <property type="entry name" value="FMN_hydac_DH_AS"/>
</dbReference>
<sequence length="380" mass="40708">MILCLEDFEGAARRRLPRPIYAYFSGGVETNASLADNRRAFSEWGFVPRTLVDVSKRSTSTTLFGETYAAPFGIAPMGLSALATYRGDVVLATGAAKAGIPMIMSGTSLVRLEDVAQAAPKSWFQAYLPGAPERILALVDRIATAGFGTLVLTVDVAVLSSRENNVRAGFSTPLRPSLRLAWDGICAPSWTFGCFLRAIVRDGMPHFENSFAERGAPILSGSVLRDFVARDHLNWSHVELIRKRWKGRLVIKGILSKEDALLSREHGADGVIVSNHGGRQLDGAVSPLRVLPEIAAAVGGSMPVMMDSGIRRGTDVLKALALGADFVFVGRPFLYAAVVEGEAGVVRAADMLATEMSAGMGLLGITSLDELGPHMLRPLK</sequence>
<dbReference type="InterPro" id="IPR012133">
    <property type="entry name" value="Alpha-hydoxy_acid_DH_FMN"/>
</dbReference>
<dbReference type="FunCoup" id="A0A6M4H3W5">
    <property type="interactions" value="267"/>
</dbReference>
<evidence type="ECO:0000256" key="5">
    <source>
        <dbReference type="ARBA" id="ARBA00024042"/>
    </source>
</evidence>
<protein>
    <submittedName>
        <fullName evidence="9">(S)-mandelate dehydrogenase</fullName>
        <ecNumber evidence="9">1.1.99.31</ecNumber>
    </submittedName>
</protein>
<feature type="binding site" evidence="7">
    <location>
        <position position="105"/>
    </location>
    <ligand>
        <name>FMN</name>
        <dbReference type="ChEBI" id="CHEBI:58210"/>
    </ligand>
</feature>
<dbReference type="InterPro" id="IPR000262">
    <property type="entry name" value="FMN-dep_DH"/>
</dbReference>
<proteinExistence type="inferred from homology"/>
<feature type="binding site" evidence="7">
    <location>
        <position position="127"/>
    </location>
    <ligand>
        <name>glyoxylate</name>
        <dbReference type="ChEBI" id="CHEBI:36655"/>
    </ligand>
</feature>
<feature type="binding site" evidence="7">
    <location>
        <position position="162"/>
    </location>
    <ligand>
        <name>glyoxylate</name>
        <dbReference type="ChEBI" id="CHEBI:36655"/>
    </ligand>
</feature>
<feature type="binding site" evidence="7">
    <location>
        <position position="252"/>
    </location>
    <ligand>
        <name>FMN</name>
        <dbReference type="ChEBI" id="CHEBI:58210"/>
    </ligand>
</feature>
<evidence type="ECO:0000259" key="8">
    <source>
        <dbReference type="PROSITE" id="PS51349"/>
    </source>
</evidence>
<reference evidence="9 10" key="1">
    <citation type="submission" date="2020-04" db="EMBL/GenBank/DDBJ databases">
        <title>Usitatibacter rugosus gen. nov., sp. nov. and Usitatibacter palustris sp. nov., novel members of Usitatibacteraceae fam. nov. within the order Nitrosomonadales isolated from soil.</title>
        <authorList>
            <person name="Huber K.J."/>
            <person name="Neumann-Schaal M."/>
            <person name="Geppert A."/>
            <person name="Luckner M."/>
            <person name="Wanner G."/>
            <person name="Overmann J."/>
        </authorList>
    </citation>
    <scope>NUCLEOTIDE SEQUENCE [LARGE SCALE GENOMIC DNA]</scope>
    <source>
        <strain evidence="9 10">Swamp67</strain>
    </source>
</reference>
<feature type="binding site" evidence="7">
    <location>
        <position position="125"/>
    </location>
    <ligand>
        <name>FMN</name>
        <dbReference type="ChEBI" id="CHEBI:58210"/>
    </ligand>
</feature>
<dbReference type="PROSITE" id="PS00557">
    <property type="entry name" value="FMN_HYDROXY_ACID_DH_1"/>
    <property type="match status" value="1"/>
</dbReference>
<dbReference type="CDD" id="cd02809">
    <property type="entry name" value="alpha_hydroxyacid_oxid_FMN"/>
    <property type="match status" value="1"/>
</dbReference>
<dbReference type="InterPro" id="IPR037396">
    <property type="entry name" value="FMN_HAD"/>
</dbReference>
<feature type="binding site" evidence="7">
    <location>
        <position position="276"/>
    </location>
    <ligand>
        <name>glyoxylate</name>
        <dbReference type="ChEBI" id="CHEBI:36655"/>
    </ligand>
</feature>
<feature type="active site" description="Proton acceptor" evidence="6">
    <location>
        <position position="276"/>
    </location>
</feature>
<feature type="binding site" evidence="7">
    <location>
        <begin position="76"/>
        <end position="78"/>
    </location>
    <ligand>
        <name>FMN</name>
        <dbReference type="ChEBI" id="CHEBI:58210"/>
    </ligand>
</feature>
<dbReference type="GO" id="GO:0009060">
    <property type="term" value="P:aerobic respiration"/>
    <property type="evidence" value="ECO:0007669"/>
    <property type="project" value="TreeGrafter"/>
</dbReference>
<feature type="domain" description="FMN hydroxy acid dehydrogenase" evidence="8">
    <location>
        <begin position="1"/>
        <end position="380"/>
    </location>
</feature>
<evidence type="ECO:0000256" key="4">
    <source>
        <dbReference type="ARBA" id="ARBA00023002"/>
    </source>
</evidence>
<keyword evidence="4 9" id="KW-0560">Oxidoreductase</keyword>
<evidence type="ECO:0000313" key="10">
    <source>
        <dbReference type="Proteomes" id="UP000503096"/>
    </source>
</evidence>
<comment type="similarity">
    <text evidence="5">Belongs to the FMN-dependent alpha-hydroxy acid dehydrogenase family.</text>
</comment>
<dbReference type="RefSeq" id="WP_171160519.1">
    <property type="nucleotide sequence ID" value="NZ_CP053073.1"/>
</dbReference>
<keyword evidence="3 7" id="KW-0288">FMN</keyword>
<evidence type="ECO:0000256" key="3">
    <source>
        <dbReference type="ARBA" id="ARBA00022643"/>
    </source>
</evidence>
<dbReference type="Gene3D" id="3.20.20.70">
    <property type="entry name" value="Aldolase class I"/>
    <property type="match status" value="1"/>
</dbReference>
<dbReference type="GO" id="GO:0033720">
    <property type="term" value="F:(S)-mandelate dehydrogenase activity"/>
    <property type="evidence" value="ECO:0007669"/>
    <property type="project" value="UniProtKB-EC"/>
</dbReference>
<evidence type="ECO:0000256" key="6">
    <source>
        <dbReference type="PIRSR" id="PIRSR000138-1"/>
    </source>
</evidence>
<comment type="cofactor">
    <cofactor evidence="1">
        <name>FMN</name>
        <dbReference type="ChEBI" id="CHEBI:58210"/>
    </cofactor>
</comment>
<dbReference type="GO" id="GO:0004459">
    <property type="term" value="F:L-lactate dehydrogenase (NAD+) activity"/>
    <property type="evidence" value="ECO:0007669"/>
    <property type="project" value="TreeGrafter"/>
</dbReference>
<dbReference type="InterPro" id="IPR013785">
    <property type="entry name" value="Aldolase_TIM"/>
</dbReference>
<evidence type="ECO:0000313" key="9">
    <source>
        <dbReference type="EMBL" id="QJR13778.1"/>
    </source>
</evidence>
<dbReference type="EMBL" id="CP053073">
    <property type="protein sequence ID" value="QJR13778.1"/>
    <property type="molecule type" value="Genomic_DNA"/>
</dbReference>
<evidence type="ECO:0000256" key="2">
    <source>
        <dbReference type="ARBA" id="ARBA00022630"/>
    </source>
</evidence>
<dbReference type="PROSITE" id="PS51349">
    <property type="entry name" value="FMN_HYDROXY_ACID_DH_2"/>
    <property type="match status" value="1"/>
</dbReference>
<feature type="binding site" evidence="7">
    <location>
        <position position="153"/>
    </location>
    <ligand>
        <name>FMN</name>
        <dbReference type="ChEBI" id="CHEBI:58210"/>
    </ligand>
</feature>
<dbReference type="PANTHER" id="PTHR10578">
    <property type="entry name" value="S -2-HYDROXY-ACID OXIDASE-RELATED"/>
    <property type="match status" value="1"/>
</dbReference>
<dbReference type="AlphaFoldDB" id="A0A6M4H3W5"/>
<feature type="binding site" evidence="7">
    <location>
        <begin position="330"/>
        <end position="331"/>
    </location>
    <ligand>
        <name>FMN</name>
        <dbReference type="ChEBI" id="CHEBI:58210"/>
    </ligand>
</feature>
<feature type="binding site" evidence="7">
    <location>
        <position position="23"/>
    </location>
    <ligand>
        <name>glyoxylate</name>
        <dbReference type="ChEBI" id="CHEBI:36655"/>
    </ligand>
</feature>
<dbReference type="Proteomes" id="UP000503096">
    <property type="component" value="Chromosome"/>
</dbReference>
<dbReference type="InParanoid" id="A0A6M4H3W5"/>
<dbReference type="EC" id="1.1.99.31" evidence="9"/>
<keyword evidence="10" id="KW-1185">Reference proteome</keyword>
<evidence type="ECO:0000256" key="7">
    <source>
        <dbReference type="PIRSR" id="PIRSR000138-2"/>
    </source>
</evidence>
<dbReference type="KEGG" id="upl:DSM104440_00568"/>
<organism evidence="9 10">
    <name type="scientific">Usitatibacter palustris</name>
    <dbReference type="NCBI Taxonomy" id="2732487"/>
    <lineage>
        <taxon>Bacteria</taxon>
        <taxon>Pseudomonadati</taxon>
        <taxon>Pseudomonadota</taxon>
        <taxon>Betaproteobacteria</taxon>
        <taxon>Nitrosomonadales</taxon>
        <taxon>Usitatibacteraceae</taxon>
        <taxon>Usitatibacter</taxon>
    </lineage>
</organism>
<dbReference type="PIRSF" id="PIRSF000138">
    <property type="entry name" value="Al-hdrx_acd_dh"/>
    <property type="match status" value="1"/>
</dbReference>
<evidence type="ECO:0000256" key="1">
    <source>
        <dbReference type="ARBA" id="ARBA00001917"/>
    </source>
</evidence>
<dbReference type="PANTHER" id="PTHR10578:SF107">
    <property type="entry name" value="2-HYDROXYACID OXIDASE 1"/>
    <property type="match status" value="1"/>
</dbReference>
<dbReference type="GO" id="GO:0010181">
    <property type="term" value="F:FMN binding"/>
    <property type="evidence" value="ECO:0007669"/>
    <property type="project" value="InterPro"/>
</dbReference>
<keyword evidence="2 7" id="KW-0285">Flavoprotein</keyword>
<feature type="binding site" evidence="7">
    <location>
        <position position="274"/>
    </location>
    <ligand>
        <name>FMN</name>
        <dbReference type="ChEBI" id="CHEBI:58210"/>
    </ligand>
</feature>
<name>A0A6M4H3W5_9PROT</name>
<feature type="binding site" evidence="7">
    <location>
        <begin position="307"/>
        <end position="311"/>
    </location>
    <ligand>
        <name>FMN</name>
        <dbReference type="ChEBI" id="CHEBI:58210"/>
    </ligand>
</feature>